<evidence type="ECO:0000256" key="3">
    <source>
        <dbReference type="SAM" id="Coils"/>
    </source>
</evidence>
<dbReference type="SUPFAM" id="SSF111384">
    <property type="entry name" value="OmpH-like"/>
    <property type="match status" value="1"/>
</dbReference>
<accession>A0A931AXB4</accession>
<dbReference type="PANTHER" id="PTHR35089:SF1">
    <property type="entry name" value="CHAPERONE PROTEIN SKP"/>
    <property type="match status" value="1"/>
</dbReference>
<dbReference type="GO" id="GO:0050821">
    <property type="term" value="P:protein stabilization"/>
    <property type="evidence" value="ECO:0007669"/>
    <property type="project" value="TreeGrafter"/>
</dbReference>
<dbReference type="PANTHER" id="PTHR35089">
    <property type="entry name" value="CHAPERONE PROTEIN SKP"/>
    <property type="match status" value="1"/>
</dbReference>
<dbReference type="AlphaFoldDB" id="A0A931AXB4"/>
<evidence type="ECO:0000313" key="6">
    <source>
        <dbReference type="Proteomes" id="UP000621436"/>
    </source>
</evidence>
<dbReference type="Proteomes" id="UP000621436">
    <property type="component" value="Unassembled WGS sequence"/>
</dbReference>
<comment type="caution">
    <text evidence="5">The sequence shown here is derived from an EMBL/GenBank/DDBJ whole genome shotgun (WGS) entry which is preliminary data.</text>
</comment>
<dbReference type="InterPro" id="IPR024930">
    <property type="entry name" value="Skp_dom_sf"/>
</dbReference>
<dbReference type="RefSeq" id="WP_270454769.1">
    <property type="nucleotide sequence ID" value="NZ_JADPIE010000007.1"/>
</dbReference>
<dbReference type="GO" id="GO:0005829">
    <property type="term" value="C:cytosol"/>
    <property type="evidence" value="ECO:0007669"/>
    <property type="project" value="TreeGrafter"/>
</dbReference>
<dbReference type="SMART" id="SM00935">
    <property type="entry name" value="OmpH"/>
    <property type="match status" value="1"/>
</dbReference>
<gene>
    <name evidence="5" type="ORF">I0Q91_11755</name>
</gene>
<feature type="signal peptide" evidence="4">
    <location>
        <begin position="1"/>
        <end position="27"/>
    </location>
</feature>
<dbReference type="InterPro" id="IPR005632">
    <property type="entry name" value="Chaperone_Skp"/>
</dbReference>
<keyword evidence="2 4" id="KW-0732">Signal</keyword>
<organism evidence="5 6">
    <name type="scientific">Halonatronomonas betaini</name>
    <dbReference type="NCBI Taxonomy" id="2778430"/>
    <lineage>
        <taxon>Bacteria</taxon>
        <taxon>Bacillati</taxon>
        <taxon>Bacillota</taxon>
        <taxon>Clostridia</taxon>
        <taxon>Halanaerobiales</taxon>
        <taxon>Halarsenatibacteraceae</taxon>
        <taxon>Halonatronomonas</taxon>
    </lineage>
</organism>
<protein>
    <submittedName>
        <fullName evidence="5">OmpH family outer membrane protein</fullName>
    </submittedName>
</protein>
<feature type="coiled-coil region" evidence="3">
    <location>
        <begin position="46"/>
        <end position="93"/>
    </location>
</feature>
<proteinExistence type="inferred from homology"/>
<dbReference type="Pfam" id="PF03938">
    <property type="entry name" value="OmpH"/>
    <property type="match status" value="1"/>
</dbReference>
<keyword evidence="3" id="KW-0175">Coiled coil</keyword>
<evidence type="ECO:0000256" key="4">
    <source>
        <dbReference type="SAM" id="SignalP"/>
    </source>
</evidence>
<keyword evidence="6" id="KW-1185">Reference proteome</keyword>
<evidence type="ECO:0000256" key="1">
    <source>
        <dbReference type="ARBA" id="ARBA00009091"/>
    </source>
</evidence>
<dbReference type="GO" id="GO:0051082">
    <property type="term" value="F:unfolded protein binding"/>
    <property type="evidence" value="ECO:0007669"/>
    <property type="project" value="InterPro"/>
</dbReference>
<evidence type="ECO:0000313" key="5">
    <source>
        <dbReference type="EMBL" id="MBF8437761.1"/>
    </source>
</evidence>
<feature type="chain" id="PRO_5037909753" evidence="4">
    <location>
        <begin position="28"/>
        <end position="140"/>
    </location>
</feature>
<name>A0A931AXB4_9FIRM</name>
<reference evidence="5" key="1">
    <citation type="submission" date="2020-11" db="EMBL/GenBank/DDBJ databases">
        <title>Halonatronomonas betainensis gen. nov., sp. nov. a novel haloalkaliphilic representative of the family Halanaerobiacae capable of betaine degradation.</title>
        <authorList>
            <person name="Boltyanskaya Y."/>
            <person name="Kevbrin V."/>
            <person name="Detkova E."/>
            <person name="Grouzdev D.S."/>
            <person name="Koziaeva V."/>
            <person name="Zhilina T."/>
        </authorList>
    </citation>
    <scope>NUCLEOTIDE SEQUENCE</scope>
    <source>
        <strain evidence="5">Z-7014</strain>
    </source>
</reference>
<comment type="similarity">
    <text evidence="1">Belongs to the Skp family.</text>
</comment>
<evidence type="ECO:0000256" key="2">
    <source>
        <dbReference type="ARBA" id="ARBA00022729"/>
    </source>
</evidence>
<dbReference type="EMBL" id="JADPIE010000007">
    <property type="protein sequence ID" value="MBF8437761.1"/>
    <property type="molecule type" value="Genomic_DNA"/>
</dbReference>
<dbReference type="Gene3D" id="3.30.910.20">
    <property type="entry name" value="Skp domain"/>
    <property type="match status" value="1"/>
</dbReference>
<sequence>MNRLSKVMMVSVLVLAVGFFMATPAAAEGEIAFVNLQEVFEAHPDKAEAEAQLNLEAQEMQAELEAEVDELSQEEQQQLLEQYQQELTQREQELIQEVLADIEGLLNQLAEEKGVSVVLDGQNVLYGGYDLTPELIEMIE</sequence>